<reference evidence="1" key="1">
    <citation type="journal article" date="2022" name="Int. J. Mol. Sci.">
        <title>Draft Genome of Tanacetum Coccineum: Genomic Comparison of Closely Related Tanacetum-Family Plants.</title>
        <authorList>
            <person name="Yamashiro T."/>
            <person name="Shiraishi A."/>
            <person name="Nakayama K."/>
            <person name="Satake H."/>
        </authorList>
    </citation>
    <scope>NUCLEOTIDE SEQUENCE</scope>
</reference>
<feature type="non-terminal residue" evidence="1">
    <location>
        <position position="1"/>
    </location>
</feature>
<evidence type="ECO:0000313" key="2">
    <source>
        <dbReference type="Proteomes" id="UP001151760"/>
    </source>
</evidence>
<accession>A0ABQ5IJ64</accession>
<dbReference type="Gene3D" id="1.10.8.60">
    <property type="match status" value="1"/>
</dbReference>
<comment type="caution">
    <text evidence="1">The sequence shown here is derived from an EMBL/GenBank/DDBJ whole genome shotgun (WGS) entry which is preliminary data.</text>
</comment>
<gene>
    <name evidence="1" type="ORF">Tco_1109800</name>
</gene>
<dbReference type="Proteomes" id="UP001151760">
    <property type="component" value="Unassembled WGS sequence"/>
</dbReference>
<protein>
    <submittedName>
        <fullName evidence="1">Uncharacterized protein</fullName>
    </submittedName>
</protein>
<reference evidence="1" key="2">
    <citation type="submission" date="2022-01" db="EMBL/GenBank/DDBJ databases">
        <authorList>
            <person name="Yamashiro T."/>
            <person name="Shiraishi A."/>
            <person name="Satake H."/>
            <person name="Nakayama K."/>
        </authorList>
    </citation>
    <scope>NUCLEOTIDE SEQUENCE</scope>
</reference>
<dbReference type="PANTHER" id="PTHR48470:SF1">
    <property type="entry name" value="CELL DIVISION CONTROL PROTEIN 48 C ISOFORM 1"/>
    <property type="match status" value="1"/>
</dbReference>
<sequence length="178" mass="19265">PEVMDQALFGRGRLGTKLYVPLPNPDEPEKKQLDTDVDLVAFGQSNACANFCGADLYALVSEAANAARQERISKIKAAKPAAVKGTPGSFSQSIKGGMRRMLKAAHLDQALRKISPSVSEEVLVTSILCHVLIMKEQRYMGELGDISKAVPVEMGYSNATLPTTAREIQMIINVDYGI</sequence>
<keyword evidence="2" id="KW-1185">Reference proteome</keyword>
<name>A0ABQ5IJ64_9ASTR</name>
<proteinExistence type="predicted"/>
<dbReference type="InterPro" id="IPR055278">
    <property type="entry name" value="CDC48c"/>
</dbReference>
<dbReference type="PANTHER" id="PTHR48470">
    <property type="entry name" value="CELL DIVISION CONTROL PROTEIN 48 C ISOFORM 1"/>
    <property type="match status" value="1"/>
</dbReference>
<evidence type="ECO:0000313" key="1">
    <source>
        <dbReference type="EMBL" id="GJT99461.1"/>
    </source>
</evidence>
<organism evidence="1 2">
    <name type="scientific">Tanacetum coccineum</name>
    <dbReference type="NCBI Taxonomy" id="301880"/>
    <lineage>
        <taxon>Eukaryota</taxon>
        <taxon>Viridiplantae</taxon>
        <taxon>Streptophyta</taxon>
        <taxon>Embryophyta</taxon>
        <taxon>Tracheophyta</taxon>
        <taxon>Spermatophyta</taxon>
        <taxon>Magnoliopsida</taxon>
        <taxon>eudicotyledons</taxon>
        <taxon>Gunneridae</taxon>
        <taxon>Pentapetalae</taxon>
        <taxon>asterids</taxon>
        <taxon>campanulids</taxon>
        <taxon>Asterales</taxon>
        <taxon>Asteraceae</taxon>
        <taxon>Asteroideae</taxon>
        <taxon>Anthemideae</taxon>
        <taxon>Anthemidinae</taxon>
        <taxon>Tanacetum</taxon>
    </lineage>
</organism>
<dbReference type="EMBL" id="BQNB010020773">
    <property type="protein sequence ID" value="GJT99461.1"/>
    <property type="molecule type" value="Genomic_DNA"/>
</dbReference>